<protein>
    <submittedName>
        <fullName evidence="1">Uncharacterized protein</fullName>
    </submittedName>
</protein>
<name>A0A6M3JYL6_9ZZZZ</name>
<sequence>MHLTYYPFEIDLYQIGKKELCKSRTTKGHAWARSPKHLKSIIKRDLKKQHGVTYVDFDLSWWDLSVLAH</sequence>
<reference evidence="1" key="1">
    <citation type="submission" date="2020-03" db="EMBL/GenBank/DDBJ databases">
        <title>The deep terrestrial virosphere.</title>
        <authorList>
            <person name="Holmfeldt K."/>
            <person name="Nilsson E."/>
            <person name="Simone D."/>
            <person name="Lopez-Fernandez M."/>
            <person name="Wu X."/>
            <person name="de Brujin I."/>
            <person name="Lundin D."/>
            <person name="Andersson A."/>
            <person name="Bertilsson S."/>
            <person name="Dopson M."/>
        </authorList>
    </citation>
    <scope>NUCLEOTIDE SEQUENCE</scope>
    <source>
        <strain evidence="1">MM415A01860</strain>
    </source>
</reference>
<proteinExistence type="predicted"/>
<organism evidence="1">
    <name type="scientific">viral metagenome</name>
    <dbReference type="NCBI Taxonomy" id="1070528"/>
    <lineage>
        <taxon>unclassified sequences</taxon>
        <taxon>metagenomes</taxon>
        <taxon>organismal metagenomes</taxon>
    </lineage>
</organism>
<gene>
    <name evidence="1" type="ORF">MM415A01860_0005</name>
</gene>
<dbReference type="AlphaFoldDB" id="A0A6M3JYL6"/>
<accession>A0A6M3JYL6</accession>
<evidence type="ECO:0000313" key="1">
    <source>
        <dbReference type="EMBL" id="QJA75183.1"/>
    </source>
</evidence>
<dbReference type="EMBL" id="MT142146">
    <property type="protein sequence ID" value="QJA75183.1"/>
    <property type="molecule type" value="Genomic_DNA"/>
</dbReference>